<reference evidence="1 2" key="1">
    <citation type="submission" date="2016-12" db="EMBL/GenBank/DDBJ databases">
        <title>The new phylogeny of genus Mycobacterium.</title>
        <authorList>
            <person name="Tortoli E."/>
            <person name="Trovato A."/>
            <person name="Cirillo D.M."/>
        </authorList>
    </citation>
    <scope>NUCLEOTIDE SEQUENCE [LARGE SCALE GENOMIC DNA]</scope>
    <source>
        <strain evidence="1 2">DSM 44223</strain>
    </source>
</reference>
<proteinExistence type="predicted"/>
<evidence type="ECO:0000313" key="2">
    <source>
        <dbReference type="Proteomes" id="UP000192534"/>
    </source>
</evidence>
<name>A0A1X0IQY1_MYCRH</name>
<sequence>MGEVFLGSDAVASGALTRHGLQRYYERLLPDVYCARGQAQSLRDRTVAAWLWSRRRAVIGGAAAAALHGAQWVSHDEPIELFWNNGRPPSGLIVRNETLGDDEVTRVAGLPVTTLARTAFDLGRHLPRHKAIVRLDALSRAISFSNDEVLLLAKRYPRARGVRGLREVLPLVDRGAASPKETWLRLLLIDAGLPVPTTQIPVQNNWGLIAMLDMGWEDYMVAAEYDGDLHRRDRDRYVWDQKRSRLVAGMGWEVVRVINEDKPADVILRVRNALTARGWRPRD</sequence>
<dbReference type="Proteomes" id="UP000192534">
    <property type="component" value="Unassembled WGS sequence"/>
</dbReference>
<dbReference type="EMBL" id="MVIH01000009">
    <property type="protein sequence ID" value="ORB50892.1"/>
    <property type="molecule type" value="Genomic_DNA"/>
</dbReference>
<dbReference type="RefSeq" id="WP_083120898.1">
    <property type="nucleotide sequence ID" value="NZ_JACKUO010000036.1"/>
</dbReference>
<accession>A0A1X0IQY1</accession>
<protein>
    <recommendedName>
        <fullName evidence="3">DUF559 domain-containing protein</fullName>
    </recommendedName>
</protein>
<dbReference type="OrthoDB" id="3173471at2"/>
<dbReference type="AlphaFoldDB" id="A0A1X0IQY1"/>
<comment type="caution">
    <text evidence="1">The sequence shown here is derived from an EMBL/GenBank/DDBJ whole genome shotgun (WGS) entry which is preliminary data.</text>
</comment>
<gene>
    <name evidence="1" type="ORF">BST42_19240</name>
</gene>
<evidence type="ECO:0000313" key="1">
    <source>
        <dbReference type="EMBL" id="ORB50892.1"/>
    </source>
</evidence>
<organism evidence="1 2">
    <name type="scientific">Mycolicibacterium rhodesiae</name>
    <name type="common">Mycobacterium rhodesiae</name>
    <dbReference type="NCBI Taxonomy" id="36814"/>
    <lineage>
        <taxon>Bacteria</taxon>
        <taxon>Bacillati</taxon>
        <taxon>Actinomycetota</taxon>
        <taxon>Actinomycetes</taxon>
        <taxon>Mycobacteriales</taxon>
        <taxon>Mycobacteriaceae</taxon>
        <taxon>Mycolicibacterium</taxon>
    </lineage>
</organism>
<evidence type="ECO:0008006" key="3">
    <source>
        <dbReference type="Google" id="ProtNLM"/>
    </source>
</evidence>
<keyword evidence="2" id="KW-1185">Reference proteome</keyword>